<evidence type="ECO:0000259" key="1">
    <source>
        <dbReference type="PROSITE" id="PS51819"/>
    </source>
</evidence>
<gene>
    <name evidence="2" type="ORF">B1H20_10245</name>
</gene>
<dbReference type="Gene3D" id="3.10.180.10">
    <property type="entry name" value="2,3-Dihydroxybiphenyl 1,2-Dioxygenase, domain 1"/>
    <property type="match status" value="1"/>
</dbReference>
<dbReference type="PROSITE" id="PS51819">
    <property type="entry name" value="VOC"/>
    <property type="match status" value="1"/>
</dbReference>
<evidence type="ECO:0000313" key="3">
    <source>
        <dbReference type="Proteomes" id="UP000192445"/>
    </source>
</evidence>
<dbReference type="OrthoDB" id="15077at2"/>
<dbReference type="STRING" id="1935.B1H20_10245"/>
<dbReference type="KEGG" id="svu:B1H20_10245"/>
<protein>
    <submittedName>
        <fullName evidence="2">Glyoxalase</fullName>
    </submittedName>
</protein>
<dbReference type="AlphaFoldDB" id="A0A1V0U9F2"/>
<dbReference type="PANTHER" id="PTHR35908:SF1">
    <property type="entry name" value="CONSERVED PROTEIN"/>
    <property type="match status" value="1"/>
</dbReference>
<proteinExistence type="predicted"/>
<name>A0A1V0U9F2_STRVN</name>
<dbReference type="Proteomes" id="UP000192445">
    <property type="component" value="Chromosome"/>
</dbReference>
<dbReference type="InterPro" id="IPR037523">
    <property type="entry name" value="VOC_core"/>
</dbReference>
<dbReference type="EMBL" id="CP020570">
    <property type="protein sequence ID" value="ARF61747.1"/>
    <property type="molecule type" value="Genomic_DNA"/>
</dbReference>
<dbReference type="RefSeq" id="WP_083192408.1">
    <property type="nucleotide sequence ID" value="NZ_CP020570.1"/>
</dbReference>
<organism evidence="2 3">
    <name type="scientific">Streptomyces violaceoruber</name>
    <dbReference type="NCBI Taxonomy" id="1935"/>
    <lineage>
        <taxon>Bacteria</taxon>
        <taxon>Bacillati</taxon>
        <taxon>Actinomycetota</taxon>
        <taxon>Actinomycetes</taxon>
        <taxon>Kitasatosporales</taxon>
        <taxon>Streptomycetaceae</taxon>
        <taxon>Streptomyces</taxon>
        <taxon>Streptomyces violaceoruber group</taxon>
    </lineage>
</organism>
<sequence>MRISPEMITIDCADPQTLAAWWAEALGVEEVQDYEAFVVLAATPLGLGFQRVPEPRPGKNRVHIDFSSPDRAADVERLAKLGATVVGEQSMQGMSWTVLKDPEGNEFCLADEGAH</sequence>
<accession>A0A1V0U9F2</accession>
<dbReference type="InterPro" id="IPR041581">
    <property type="entry name" value="Glyoxalase_6"/>
</dbReference>
<feature type="domain" description="VOC" evidence="1">
    <location>
        <begin position="4"/>
        <end position="112"/>
    </location>
</feature>
<dbReference type="Pfam" id="PF18029">
    <property type="entry name" value="Glyoxalase_6"/>
    <property type="match status" value="1"/>
</dbReference>
<dbReference type="InterPro" id="IPR029068">
    <property type="entry name" value="Glyas_Bleomycin-R_OHBP_Dase"/>
</dbReference>
<dbReference type="CDD" id="cd06587">
    <property type="entry name" value="VOC"/>
    <property type="match status" value="1"/>
</dbReference>
<dbReference type="SUPFAM" id="SSF54593">
    <property type="entry name" value="Glyoxalase/Bleomycin resistance protein/Dihydroxybiphenyl dioxygenase"/>
    <property type="match status" value="1"/>
</dbReference>
<evidence type="ECO:0000313" key="2">
    <source>
        <dbReference type="EMBL" id="ARF61747.1"/>
    </source>
</evidence>
<dbReference type="PANTHER" id="PTHR35908">
    <property type="entry name" value="HYPOTHETICAL FUSION PROTEIN"/>
    <property type="match status" value="1"/>
</dbReference>
<reference evidence="2 3" key="1">
    <citation type="submission" date="2017-03" db="EMBL/GenBank/DDBJ databases">
        <title>Complete Genome Sequence of a natural compounds producer, Streptomyces violaceus S21.</title>
        <authorList>
            <person name="Zhong C."/>
            <person name="Zhao Z."/>
            <person name="Fu J."/>
            <person name="Zong G."/>
            <person name="Qin R."/>
            <person name="Cao G."/>
        </authorList>
    </citation>
    <scope>NUCLEOTIDE SEQUENCE [LARGE SCALE GENOMIC DNA]</scope>
    <source>
        <strain evidence="2 3">S21</strain>
    </source>
</reference>